<dbReference type="AlphaFoldDB" id="A0A974HZ35"/>
<dbReference type="Proteomes" id="UP000694892">
    <property type="component" value="Chromosome 2L"/>
</dbReference>
<evidence type="ECO:0000313" key="1">
    <source>
        <dbReference type="EMBL" id="OCT95463.1"/>
    </source>
</evidence>
<organism evidence="1 2">
    <name type="scientific">Xenopus laevis</name>
    <name type="common">African clawed frog</name>
    <dbReference type="NCBI Taxonomy" id="8355"/>
    <lineage>
        <taxon>Eukaryota</taxon>
        <taxon>Metazoa</taxon>
        <taxon>Chordata</taxon>
        <taxon>Craniata</taxon>
        <taxon>Vertebrata</taxon>
        <taxon>Euteleostomi</taxon>
        <taxon>Amphibia</taxon>
        <taxon>Batrachia</taxon>
        <taxon>Anura</taxon>
        <taxon>Pipoidea</taxon>
        <taxon>Pipidae</taxon>
        <taxon>Xenopodinae</taxon>
        <taxon>Xenopus</taxon>
        <taxon>Xenopus</taxon>
    </lineage>
</organism>
<gene>
    <name evidence="1" type="ORF">XELAEV_18013149mg</name>
</gene>
<sequence>MVKGLLFVLQWERLDSRGGFVKEQNVGLEGFVRVLFVEVELRKSGCFLLFVRKPISGIWKTVSIVHFFCAHCKALLFSGFFQAIQLARLNSSAMCTRFVPPASSSPH</sequence>
<evidence type="ECO:0000313" key="2">
    <source>
        <dbReference type="Proteomes" id="UP000694892"/>
    </source>
</evidence>
<accession>A0A974HZ35</accession>
<name>A0A974HZ35_XENLA</name>
<proteinExistence type="predicted"/>
<protein>
    <submittedName>
        <fullName evidence="1">Uncharacterized protein</fullName>
    </submittedName>
</protein>
<reference evidence="2" key="1">
    <citation type="journal article" date="2016" name="Nature">
        <title>Genome evolution in the allotetraploid frog Xenopus laevis.</title>
        <authorList>
            <person name="Session A.M."/>
            <person name="Uno Y."/>
            <person name="Kwon T."/>
            <person name="Chapman J.A."/>
            <person name="Toyoda A."/>
            <person name="Takahashi S."/>
            <person name="Fukui A."/>
            <person name="Hikosaka A."/>
            <person name="Suzuki A."/>
            <person name="Kondo M."/>
            <person name="van Heeringen S.J."/>
            <person name="Quigley I."/>
            <person name="Heinz S."/>
            <person name="Ogino H."/>
            <person name="Ochi H."/>
            <person name="Hellsten U."/>
            <person name="Lyons J.B."/>
            <person name="Simakov O."/>
            <person name="Putnam N."/>
            <person name="Stites J."/>
            <person name="Kuroki Y."/>
            <person name="Tanaka T."/>
            <person name="Michiue T."/>
            <person name="Watanabe M."/>
            <person name="Bogdanovic O."/>
            <person name="Lister R."/>
            <person name="Georgiou G."/>
            <person name="Paranjpe S.S."/>
            <person name="van Kruijsbergen I."/>
            <person name="Shu S."/>
            <person name="Carlson J."/>
            <person name="Kinoshita T."/>
            <person name="Ohta Y."/>
            <person name="Mawaribuchi S."/>
            <person name="Jenkins J."/>
            <person name="Grimwood J."/>
            <person name="Schmutz J."/>
            <person name="Mitros T."/>
            <person name="Mozaffari S.V."/>
            <person name="Suzuki Y."/>
            <person name="Haramoto Y."/>
            <person name="Yamamoto T.S."/>
            <person name="Takagi C."/>
            <person name="Heald R."/>
            <person name="Miller K."/>
            <person name="Haudenschild C."/>
            <person name="Kitzman J."/>
            <person name="Nakayama T."/>
            <person name="Izutsu Y."/>
            <person name="Robert J."/>
            <person name="Fortriede J."/>
            <person name="Burns K."/>
            <person name="Lotay V."/>
            <person name="Karimi K."/>
            <person name="Yasuoka Y."/>
            <person name="Dichmann D.S."/>
            <person name="Flajnik M.F."/>
            <person name="Houston D.W."/>
            <person name="Shendure J."/>
            <person name="DuPasquier L."/>
            <person name="Vize P.D."/>
            <person name="Zorn A.M."/>
            <person name="Ito M."/>
            <person name="Marcotte E.M."/>
            <person name="Wallingford J.B."/>
            <person name="Ito Y."/>
            <person name="Asashima M."/>
            <person name="Ueno N."/>
            <person name="Matsuda Y."/>
            <person name="Veenstra G.J."/>
            <person name="Fujiyama A."/>
            <person name="Harland R.M."/>
            <person name="Taira M."/>
            <person name="Rokhsar D.S."/>
        </authorList>
    </citation>
    <scope>NUCLEOTIDE SEQUENCE [LARGE SCALE GENOMIC DNA]</scope>
    <source>
        <strain evidence="2">J</strain>
    </source>
</reference>
<dbReference type="EMBL" id="CM004468">
    <property type="protein sequence ID" value="OCT95463.1"/>
    <property type="molecule type" value="Genomic_DNA"/>
</dbReference>